<accession>A0A3P7RY67</accession>
<dbReference type="Proteomes" id="UP000279029">
    <property type="component" value="Chromosome"/>
</dbReference>
<evidence type="ECO:0000313" key="2">
    <source>
        <dbReference type="Proteomes" id="UP000279029"/>
    </source>
</evidence>
<gene>
    <name evidence="1" type="ORF">PATL70BA_1793</name>
</gene>
<proteinExistence type="predicted"/>
<dbReference type="AlphaFoldDB" id="A0A3P7RY67"/>
<organism evidence="1 2">
    <name type="scientific">Petrocella atlantisensis</name>
    <dbReference type="NCBI Taxonomy" id="2173034"/>
    <lineage>
        <taxon>Bacteria</taxon>
        <taxon>Bacillati</taxon>
        <taxon>Bacillota</taxon>
        <taxon>Clostridia</taxon>
        <taxon>Lachnospirales</taxon>
        <taxon>Vallitaleaceae</taxon>
        <taxon>Petrocella</taxon>
    </lineage>
</organism>
<evidence type="ECO:0000313" key="1">
    <source>
        <dbReference type="EMBL" id="VDN47686.1"/>
    </source>
</evidence>
<sequence>MLYNVPGGIRTHGPSLRRRVLYPTELQKHIYKSNIIYAL</sequence>
<dbReference type="AntiFam" id="ANF00012">
    <property type="entry name" value="tRNA translation"/>
</dbReference>
<protein>
    <submittedName>
        <fullName evidence="1">Uncharacterized protein</fullName>
    </submittedName>
</protein>
<dbReference type="KEGG" id="cbar:PATL70BA_1793"/>
<reference evidence="1 2" key="1">
    <citation type="submission" date="2018-09" db="EMBL/GenBank/DDBJ databases">
        <authorList>
            <person name="Postec A."/>
        </authorList>
    </citation>
    <scope>NUCLEOTIDE SEQUENCE [LARGE SCALE GENOMIC DNA]</scope>
    <source>
        <strain evidence="1">70B-A</strain>
    </source>
</reference>
<keyword evidence="2" id="KW-1185">Reference proteome</keyword>
<name>A0A3P7RY67_9FIRM</name>
<dbReference type="EMBL" id="LR130778">
    <property type="protein sequence ID" value="VDN47686.1"/>
    <property type="molecule type" value="Genomic_DNA"/>
</dbReference>